<keyword evidence="2" id="KW-0547">Nucleotide-binding</keyword>
<protein>
    <submittedName>
        <fullName evidence="5">ABC transporter ATP-binding protein YtrB</fullName>
    </submittedName>
</protein>
<dbReference type="InterPro" id="IPR003439">
    <property type="entry name" value="ABC_transporter-like_ATP-bd"/>
</dbReference>
<organism evidence="5 6">
    <name type="scientific">Pelotomaculum schinkii</name>
    <dbReference type="NCBI Taxonomy" id="78350"/>
    <lineage>
        <taxon>Bacteria</taxon>
        <taxon>Bacillati</taxon>
        <taxon>Bacillota</taxon>
        <taxon>Clostridia</taxon>
        <taxon>Eubacteriales</taxon>
        <taxon>Desulfotomaculaceae</taxon>
        <taxon>Pelotomaculum</taxon>
    </lineage>
</organism>
<dbReference type="GO" id="GO:0005524">
    <property type="term" value="F:ATP binding"/>
    <property type="evidence" value="ECO:0007669"/>
    <property type="project" value="UniProtKB-KW"/>
</dbReference>
<dbReference type="InterPro" id="IPR051782">
    <property type="entry name" value="ABC_Transporter_VariousFunc"/>
</dbReference>
<dbReference type="Gene3D" id="3.40.50.300">
    <property type="entry name" value="P-loop containing nucleotide triphosphate hydrolases"/>
    <property type="match status" value="1"/>
</dbReference>
<feature type="domain" description="ABC transporter" evidence="4">
    <location>
        <begin position="4"/>
        <end position="229"/>
    </location>
</feature>
<dbReference type="PROSITE" id="PS50893">
    <property type="entry name" value="ABC_TRANSPORTER_2"/>
    <property type="match status" value="1"/>
</dbReference>
<dbReference type="GO" id="GO:0016887">
    <property type="term" value="F:ATP hydrolysis activity"/>
    <property type="evidence" value="ECO:0007669"/>
    <property type="project" value="InterPro"/>
</dbReference>
<dbReference type="Proteomes" id="UP000298324">
    <property type="component" value="Unassembled WGS sequence"/>
</dbReference>
<evidence type="ECO:0000313" key="5">
    <source>
        <dbReference type="EMBL" id="TEB05655.1"/>
    </source>
</evidence>
<comment type="caution">
    <text evidence="5">The sequence shown here is derived from an EMBL/GenBank/DDBJ whole genome shotgun (WGS) entry which is preliminary data.</text>
</comment>
<dbReference type="SMART" id="SM00382">
    <property type="entry name" value="AAA"/>
    <property type="match status" value="1"/>
</dbReference>
<dbReference type="SUPFAM" id="SSF52540">
    <property type="entry name" value="P-loop containing nucleoside triphosphate hydrolases"/>
    <property type="match status" value="1"/>
</dbReference>
<proteinExistence type="predicted"/>
<gene>
    <name evidence="5" type="primary">ytrB_2</name>
    <name evidence="5" type="ORF">Psch_02696</name>
</gene>
<keyword evidence="6" id="KW-1185">Reference proteome</keyword>
<sequence length="300" mass="33262">MNVVDCSGLTKTFGRTTAINNLSFTLAPNKITGLIGRNGAGKTTLLKMIAGYLLPNAGSIQVFSENPFNNIKVSANMIFVDENMVLPASMNLGEILESAGRFYANWDHKLAVGLFTYFNLHPGQYHSKLSKGMRSAFNAILGLAARCPLTIFDEPTTGMDAAVRKDFYRALLKDFMQHPRTVILSSHLLNEINDILDDLLLIKDGEKCLHIPIDELKEYAVGLQGKEETIAEMAEKAEVLYRKKLGKDSVYMAVRNQFAEEEMQKARLEGVAISPVATDDLCMYLTARNKGGIDDVFDRN</sequence>
<evidence type="ECO:0000256" key="3">
    <source>
        <dbReference type="ARBA" id="ARBA00022840"/>
    </source>
</evidence>
<dbReference type="EMBL" id="QFGA01000002">
    <property type="protein sequence ID" value="TEB05655.1"/>
    <property type="molecule type" value="Genomic_DNA"/>
</dbReference>
<evidence type="ECO:0000256" key="2">
    <source>
        <dbReference type="ARBA" id="ARBA00022741"/>
    </source>
</evidence>
<dbReference type="InterPro" id="IPR027417">
    <property type="entry name" value="P-loop_NTPase"/>
</dbReference>
<evidence type="ECO:0000313" key="6">
    <source>
        <dbReference type="Proteomes" id="UP000298324"/>
    </source>
</evidence>
<name>A0A4Y7R9M8_9FIRM</name>
<dbReference type="Pfam" id="PF00005">
    <property type="entry name" value="ABC_tran"/>
    <property type="match status" value="1"/>
</dbReference>
<reference evidence="5 6" key="1">
    <citation type="journal article" date="2018" name="Environ. Microbiol.">
        <title>Novel energy conservation strategies and behaviour of Pelotomaculum schinkii driving syntrophic propionate catabolism.</title>
        <authorList>
            <person name="Hidalgo-Ahumada C.A.P."/>
            <person name="Nobu M.K."/>
            <person name="Narihiro T."/>
            <person name="Tamaki H."/>
            <person name="Liu W.T."/>
            <person name="Kamagata Y."/>
            <person name="Stams A.J.M."/>
            <person name="Imachi H."/>
            <person name="Sousa D.Z."/>
        </authorList>
    </citation>
    <scope>NUCLEOTIDE SEQUENCE [LARGE SCALE GENOMIC DNA]</scope>
    <source>
        <strain evidence="5 6">HH</strain>
    </source>
</reference>
<dbReference type="PANTHER" id="PTHR42939:SF1">
    <property type="entry name" value="ABC TRANSPORTER ATP-BINDING PROTEIN ALBC-RELATED"/>
    <property type="match status" value="1"/>
</dbReference>
<dbReference type="CDD" id="cd03230">
    <property type="entry name" value="ABC_DR_subfamily_A"/>
    <property type="match status" value="1"/>
</dbReference>
<evidence type="ECO:0000259" key="4">
    <source>
        <dbReference type="PROSITE" id="PS50893"/>
    </source>
</evidence>
<dbReference type="InterPro" id="IPR003593">
    <property type="entry name" value="AAA+_ATPase"/>
</dbReference>
<dbReference type="RefSeq" id="WP_190258420.1">
    <property type="nucleotide sequence ID" value="NZ_QFGA01000002.1"/>
</dbReference>
<accession>A0A4Y7R9M8</accession>
<dbReference type="AlphaFoldDB" id="A0A4Y7R9M8"/>
<keyword evidence="1" id="KW-0813">Transport</keyword>
<dbReference type="PANTHER" id="PTHR42939">
    <property type="entry name" value="ABC TRANSPORTER ATP-BINDING PROTEIN ALBC-RELATED"/>
    <property type="match status" value="1"/>
</dbReference>
<evidence type="ECO:0000256" key="1">
    <source>
        <dbReference type="ARBA" id="ARBA00022448"/>
    </source>
</evidence>
<keyword evidence="3 5" id="KW-0067">ATP-binding</keyword>